<dbReference type="EMBL" id="BRXZ01000837">
    <property type="protein sequence ID" value="GMH55354.1"/>
    <property type="molecule type" value="Genomic_DNA"/>
</dbReference>
<dbReference type="Proteomes" id="UP001165082">
    <property type="component" value="Unassembled WGS sequence"/>
</dbReference>
<feature type="domain" description="SH3" evidence="3">
    <location>
        <begin position="134"/>
        <end position="192"/>
    </location>
</feature>
<dbReference type="InterPro" id="IPR036028">
    <property type="entry name" value="SH3-like_dom_sf"/>
</dbReference>
<evidence type="ECO:0000256" key="2">
    <source>
        <dbReference type="PROSITE-ProRule" id="PRU00192"/>
    </source>
</evidence>
<protein>
    <recommendedName>
        <fullName evidence="3">SH3 domain-containing protein</fullName>
    </recommendedName>
</protein>
<keyword evidence="1 2" id="KW-0728">SH3 domain</keyword>
<dbReference type="Gene3D" id="2.30.30.40">
    <property type="entry name" value="SH3 Domains"/>
    <property type="match status" value="1"/>
</dbReference>
<dbReference type="CDD" id="cd00174">
    <property type="entry name" value="SH3"/>
    <property type="match status" value="1"/>
</dbReference>
<dbReference type="InterPro" id="IPR001452">
    <property type="entry name" value="SH3_domain"/>
</dbReference>
<dbReference type="Pfam" id="PF00018">
    <property type="entry name" value="SH3_1"/>
    <property type="match status" value="1"/>
</dbReference>
<comment type="caution">
    <text evidence="4">The sequence shown here is derived from an EMBL/GenBank/DDBJ whole genome shotgun (WGS) entry which is preliminary data.</text>
</comment>
<dbReference type="InterPro" id="IPR050384">
    <property type="entry name" value="Endophilin_SH3RF"/>
</dbReference>
<keyword evidence="5" id="KW-1185">Reference proteome</keyword>
<dbReference type="SMART" id="SM00326">
    <property type="entry name" value="SH3"/>
    <property type="match status" value="1"/>
</dbReference>
<dbReference type="PANTHER" id="PTHR14167">
    <property type="entry name" value="SH3 DOMAIN-CONTAINING"/>
    <property type="match status" value="1"/>
</dbReference>
<dbReference type="PROSITE" id="PS50002">
    <property type="entry name" value="SH3"/>
    <property type="match status" value="1"/>
</dbReference>
<evidence type="ECO:0000256" key="1">
    <source>
        <dbReference type="ARBA" id="ARBA00022443"/>
    </source>
</evidence>
<dbReference type="OrthoDB" id="6108017at2759"/>
<evidence type="ECO:0000313" key="4">
    <source>
        <dbReference type="EMBL" id="GMH55354.1"/>
    </source>
</evidence>
<gene>
    <name evidence="4" type="ORF">TrRE_jg6667</name>
</gene>
<dbReference type="SUPFAM" id="SSF50044">
    <property type="entry name" value="SH3-domain"/>
    <property type="match status" value="1"/>
</dbReference>
<name>A0A9W7DT63_9STRA</name>
<accession>A0A9W7DT63</accession>
<dbReference type="AlphaFoldDB" id="A0A9W7DT63"/>
<sequence length="192" mass="21426">MEKTRMKSSNALNCLLGLSLSSYADGYAILHFHGPRLCHQQPAQGRDRYGPGKERYTTLLESELPPRLQRPHRVQDRGGGGGMFRSKAIVMNFVTFKEDASLPPNTVDFSMSRSEQNTMQIRVPTNLASRAPIGLNDSAIALYDYQADGEGEITITEGEEIVIMNENDDGWWMGKKDNGEKGLFPGNYVKKL</sequence>
<evidence type="ECO:0000313" key="5">
    <source>
        <dbReference type="Proteomes" id="UP001165082"/>
    </source>
</evidence>
<dbReference type="PRINTS" id="PR00452">
    <property type="entry name" value="SH3DOMAIN"/>
</dbReference>
<proteinExistence type="predicted"/>
<reference evidence="4" key="1">
    <citation type="submission" date="2022-07" db="EMBL/GenBank/DDBJ databases">
        <title>Genome analysis of Parmales, a sister group of diatoms, reveals the evolutionary specialization of diatoms from phago-mixotrophs to photoautotrophs.</title>
        <authorList>
            <person name="Ban H."/>
            <person name="Sato S."/>
            <person name="Yoshikawa S."/>
            <person name="Kazumasa Y."/>
            <person name="Nakamura Y."/>
            <person name="Ichinomiya M."/>
            <person name="Saitoh K."/>
            <person name="Sato N."/>
            <person name="Blanc-Mathieu R."/>
            <person name="Endo H."/>
            <person name="Kuwata A."/>
            <person name="Ogata H."/>
        </authorList>
    </citation>
    <scope>NUCLEOTIDE SEQUENCE</scope>
</reference>
<dbReference type="PRINTS" id="PR01887">
    <property type="entry name" value="SPECTRNALPHA"/>
</dbReference>
<organism evidence="4 5">
    <name type="scientific">Triparma retinervis</name>
    <dbReference type="NCBI Taxonomy" id="2557542"/>
    <lineage>
        <taxon>Eukaryota</taxon>
        <taxon>Sar</taxon>
        <taxon>Stramenopiles</taxon>
        <taxon>Ochrophyta</taxon>
        <taxon>Bolidophyceae</taxon>
        <taxon>Parmales</taxon>
        <taxon>Triparmaceae</taxon>
        <taxon>Triparma</taxon>
    </lineage>
</organism>
<evidence type="ECO:0000259" key="3">
    <source>
        <dbReference type="PROSITE" id="PS50002"/>
    </source>
</evidence>